<dbReference type="InterPro" id="IPR037459">
    <property type="entry name" value="RhgT-like"/>
</dbReference>
<organism evidence="4 5">
    <name type="scientific">Marinilabilia salmonicolor</name>
    <dbReference type="NCBI Taxonomy" id="989"/>
    <lineage>
        <taxon>Bacteria</taxon>
        <taxon>Pseudomonadati</taxon>
        <taxon>Bacteroidota</taxon>
        <taxon>Bacteroidia</taxon>
        <taxon>Marinilabiliales</taxon>
        <taxon>Marinilabiliaceae</taxon>
        <taxon>Marinilabilia</taxon>
    </lineage>
</organism>
<comment type="caution">
    <text evidence="4">The sequence shown here is derived from an EMBL/GenBank/DDBJ whole genome shotgun (WGS) entry which is preliminary data.</text>
</comment>
<evidence type="ECO:0000259" key="3">
    <source>
        <dbReference type="Pfam" id="PF13472"/>
    </source>
</evidence>
<dbReference type="InterPro" id="IPR013830">
    <property type="entry name" value="SGNH_hydro"/>
</dbReference>
<evidence type="ECO:0000256" key="1">
    <source>
        <dbReference type="ARBA" id="ARBA00008668"/>
    </source>
</evidence>
<protein>
    <submittedName>
        <fullName evidence="4">Lysophospholipase L1-like esterase</fullName>
    </submittedName>
</protein>
<gene>
    <name evidence="4" type="ORF">DFO77_11583</name>
</gene>
<dbReference type="GO" id="GO:0016788">
    <property type="term" value="F:hydrolase activity, acting on ester bonds"/>
    <property type="evidence" value="ECO:0007669"/>
    <property type="project" value="UniProtKB-ARBA"/>
</dbReference>
<dbReference type="Gene3D" id="3.40.50.1110">
    <property type="entry name" value="SGNH hydrolase"/>
    <property type="match status" value="1"/>
</dbReference>
<dbReference type="Pfam" id="PF13472">
    <property type="entry name" value="Lipase_GDSL_2"/>
    <property type="match status" value="1"/>
</dbReference>
<dbReference type="CDD" id="cd01821">
    <property type="entry name" value="Rhamnogalacturan_acetylesterase_like"/>
    <property type="match status" value="1"/>
</dbReference>
<proteinExistence type="inferred from homology"/>
<keyword evidence="2" id="KW-0378">Hydrolase</keyword>
<dbReference type="EMBL" id="QPIZ01000015">
    <property type="protein sequence ID" value="RCW32538.1"/>
    <property type="molecule type" value="Genomic_DNA"/>
</dbReference>
<accession>A0A368UUL4</accession>
<dbReference type="PANTHER" id="PTHR43695">
    <property type="entry name" value="PUTATIVE (AFU_ORTHOLOGUE AFUA_2G17250)-RELATED"/>
    <property type="match status" value="1"/>
</dbReference>
<evidence type="ECO:0000256" key="2">
    <source>
        <dbReference type="ARBA" id="ARBA00022801"/>
    </source>
</evidence>
<dbReference type="InterPro" id="IPR036514">
    <property type="entry name" value="SGNH_hydro_sf"/>
</dbReference>
<feature type="domain" description="SGNH hydrolase-type esterase" evidence="3">
    <location>
        <begin position="30"/>
        <end position="180"/>
    </location>
</feature>
<evidence type="ECO:0000313" key="4">
    <source>
        <dbReference type="EMBL" id="RCW32538.1"/>
    </source>
</evidence>
<comment type="similarity">
    <text evidence="1">Belongs to the 'GDSL' lipolytic enzyme family.</text>
</comment>
<evidence type="ECO:0000313" key="5">
    <source>
        <dbReference type="Proteomes" id="UP000252733"/>
    </source>
</evidence>
<dbReference type="PANTHER" id="PTHR43695:SF1">
    <property type="entry name" value="RHAMNOGALACTURONAN ACETYLESTERASE"/>
    <property type="match status" value="1"/>
</dbReference>
<keyword evidence="5" id="KW-1185">Reference proteome</keyword>
<dbReference type="SUPFAM" id="SSF52266">
    <property type="entry name" value="SGNH hydrolase"/>
    <property type="match status" value="1"/>
</dbReference>
<reference evidence="4 5" key="1">
    <citation type="submission" date="2018-07" db="EMBL/GenBank/DDBJ databases">
        <title>Freshwater and sediment microbial communities from various areas in North America, analyzing microbe dynamics in response to fracking.</title>
        <authorList>
            <person name="Lamendella R."/>
        </authorList>
    </citation>
    <scope>NUCLEOTIDE SEQUENCE [LARGE SCALE GENOMIC DNA]</scope>
    <source>
        <strain evidence="4 5">160A</strain>
    </source>
</reference>
<dbReference type="Proteomes" id="UP000252733">
    <property type="component" value="Unassembled WGS sequence"/>
</dbReference>
<dbReference type="PROSITE" id="PS51257">
    <property type="entry name" value="PROKAR_LIPOPROTEIN"/>
    <property type="match status" value="1"/>
</dbReference>
<name>A0A368UUL4_9BACT</name>
<sequence>MKSVYFYFLIVGLFVTACSQPPKVRLFMAGDSTMQSYKESETPMRGWGQCFPHFFDTTKIEIINRAIGGRSTKKFKKEGRWDDLVAQLQEGDFVFIQFGHNDASRNKPDRYTPPEDYKRYLRQFVKDVRSKDAIPVLCTPVVMRRFTEDGNFKDGHGAYPGKMREVAMEEDVFLIDMHKRSMQLIVDLGPDASVDYYMNLKPGEHFAFPDGKSDNTHMQQRGAMAMARIAVEGLLDKQIMPLVNCLNGNAVETAQ</sequence>
<dbReference type="AlphaFoldDB" id="A0A368UUL4"/>